<evidence type="ECO:0000256" key="1">
    <source>
        <dbReference type="SAM" id="MobiDB-lite"/>
    </source>
</evidence>
<feature type="region of interest" description="Disordered" evidence="1">
    <location>
        <begin position="1"/>
        <end position="53"/>
    </location>
</feature>
<keyword evidence="3" id="KW-1185">Reference proteome</keyword>
<accession>A0AAD3YBG3</accession>
<gene>
    <name evidence="2" type="ORF">CspeluHIS016_0308160</name>
</gene>
<feature type="compositionally biased region" description="Basic residues" evidence="1">
    <location>
        <begin position="1"/>
        <end position="18"/>
    </location>
</feature>
<feature type="compositionally biased region" description="Acidic residues" evidence="1">
    <location>
        <begin position="470"/>
        <end position="495"/>
    </location>
</feature>
<reference evidence="2" key="1">
    <citation type="journal article" date="2023" name="BMC Genomics">
        <title>Chromosome-level genome assemblies of Cutaneotrichosporon spp. (Trichosporonales, Basidiomycota) reveal imbalanced evolution between nucleotide sequences and chromosome synteny.</title>
        <authorList>
            <person name="Kobayashi Y."/>
            <person name="Kayamori A."/>
            <person name="Aoki K."/>
            <person name="Shiwa Y."/>
            <person name="Matsutani M."/>
            <person name="Fujita N."/>
            <person name="Sugita T."/>
            <person name="Iwasaki W."/>
            <person name="Tanaka N."/>
            <person name="Takashima M."/>
        </authorList>
    </citation>
    <scope>NUCLEOTIDE SEQUENCE</scope>
    <source>
        <strain evidence="2">HIS016</strain>
    </source>
</reference>
<name>A0AAD3YBG3_9TREE</name>
<organism evidence="2 3">
    <name type="scientific">Cutaneotrichosporon spelunceum</name>
    <dbReference type="NCBI Taxonomy" id="1672016"/>
    <lineage>
        <taxon>Eukaryota</taxon>
        <taxon>Fungi</taxon>
        <taxon>Dikarya</taxon>
        <taxon>Basidiomycota</taxon>
        <taxon>Agaricomycotina</taxon>
        <taxon>Tremellomycetes</taxon>
        <taxon>Trichosporonales</taxon>
        <taxon>Trichosporonaceae</taxon>
        <taxon>Cutaneotrichosporon</taxon>
    </lineage>
</organism>
<dbReference type="AlphaFoldDB" id="A0AAD3YBG3"/>
<feature type="compositionally biased region" description="Basic and acidic residues" evidence="1">
    <location>
        <begin position="341"/>
        <end position="353"/>
    </location>
</feature>
<feature type="region of interest" description="Disordered" evidence="1">
    <location>
        <begin position="301"/>
        <end position="323"/>
    </location>
</feature>
<dbReference type="EMBL" id="BTCM01000003">
    <property type="protein sequence ID" value="GMK56976.1"/>
    <property type="molecule type" value="Genomic_DNA"/>
</dbReference>
<proteinExistence type="predicted"/>
<feature type="region of interest" description="Disordered" evidence="1">
    <location>
        <begin position="435"/>
        <end position="495"/>
    </location>
</feature>
<feature type="region of interest" description="Disordered" evidence="1">
    <location>
        <begin position="341"/>
        <end position="361"/>
    </location>
</feature>
<sequence length="495" mass="54383">MPDARGKRKRRRRSQAKAKNKDKVPSTAPPVVLQAEQASEPKPKPVRKRFSAHSSARAREYIAHAARTDRHALHTAAYWQCDPAEIAACPACQRAASVQAELNAIKPEIDPALAAMDAAGALDLLPDSGRVSGDLDPGPTGNGPDPHDPREPTPEDLPAPTSASAEPADALAVAVARDFDALAASRARAKAAKAAAVTTTPGDRVRQGWAKRRRDARIAENVAAYLEQTVRRVPKPILKATGTTGTTAGRTVPKKVSFAPVVRAYRPAQEDLGYPHPSLCAAIEEYARTFYIETGAMGRAGLKPAPQQQQQPQGTPRRRESVWDRARRQELEEAGVWDEVRKDRDKEKEEEKRKGKGKRTRMKGEYITRDMTDAFDGTALLHLAILMEEYMAYQLREAGWREGAHRDRDVATPALVVDPHAAPRPKRVYYADVEGERAAQQDATPRRTVRFAGTPREGPTPEIPTVMLDDSSDEEQDGSMEVDDDEEIDNEDSSD</sequence>
<reference evidence="2" key="2">
    <citation type="submission" date="2023-06" db="EMBL/GenBank/DDBJ databases">
        <authorList>
            <person name="Kobayashi Y."/>
            <person name="Kayamori A."/>
            <person name="Aoki K."/>
            <person name="Shiwa Y."/>
            <person name="Fujita N."/>
            <person name="Sugita T."/>
            <person name="Iwasaki W."/>
            <person name="Tanaka N."/>
            <person name="Takashima M."/>
        </authorList>
    </citation>
    <scope>NUCLEOTIDE SEQUENCE</scope>
    <source>
        <strain evidence="2">HIS016</strain>
    </source>
</reference>
<protein>
    <submittedName>
        <fullName evidence="2">Uncharacterized protein</fullName>
    </submittedName>
</protein>
<evidence type="ECO:0000313" key="3">
    <source>
        <dbReference type="Proteomes" id="UP001222932"/>
    </source>
</evidence>
<evidence type="ECO:0000313" key="2">
    <source>
        <dbReference type="EMBL" id="GMK56976.1"/>
    </source>
</evidence>
<comment type="caution">
    <text evidence="2">The sequence shown here is derived from an EMBL/GenBank/DDBJ whole genome shotgun (WGS) entry which is preliminary data.</text>
</comment>
<dbReference type="Proteomes" id="UP001222932">
    <property type="component" value="Unassembled WGS sequence"/>
</dbReference>
<feature type="region of interest" description="Disordered" evidence="1">
    <location>
        <begin position="125"/>
        <end position="166"/>
    </location>
</feature>